<accession>A0A154PFL5</accession>
<evidence type="ECO:0000313" key="2">
    <source>
        <dbReference type="Proteomes" id="UP000076502"/>
    </source>
</evidence>
<dbReference type="OrthoDB" id="6611808at2759"/>
<keyword evidence="2" id="KW-1185">Reference proteome</keyword>
<gene>
    <name evidence="1" type="ORF">WN55_00359</name>
</gene>
<protein>
    <submittedName>
        <fullName evidence="1">Uncharacterized protein</fullName>
    </submittedName>
</protein>
<dbReference type="Proteomes" id="UP000076502">
    <property type="component" value="Unassembled WGS sequence"/>
</dbReference>
<dbReference type="AlphaFoldDB" id="A0A154PFL5"/>
<name>A0A154PFL5_DUFNO</name>
<dbReference type="EMBL" id="KQ434893">
    <property type="protein sequence ID" value="KZC10607.1"/>
    <property type="molecule type" value="Genomic_DNA"/>
</dbReference>
<proteinExistence type="predicted"/>
<sequence>MACLKTTKPMMCVKYDCRYDPEAWSVKPSPEECKPSWTVPMKRPLITYSSTAEIRFTSNLNSIGTDLLYHQMDLLKQAQQVKEPKKSPPPMFMMIPIEEKDATVSKKKSLTKCKTNVPVKDVKIAKKGILQTKPSGKDNCSDLSVNLKLPEMRGGILFTRCYCVHRDGLQDSCPLTSCQGQTDCLVKPWPICPPAKFLRCQYPQQFPPEKN</sequence>
<reference evidence="1 2" key="1">
    <citation type="submission" date="2015-07" db="EMBL/GenBank/DDBJ databases">
        <title>The genome of Dufourea novaeangliae.</title>
        <authorList>
            <person name="Pan H."/>
            <person name="Kapheim K."/>
        </authorList>
    </citation>
    <scope>NUCLEOTIDE SEQUENCE [LARGE SCALE GENOMIC DNA]</scope>
    <source>
        <strain evidence="1">0120121106</strain>
        <tissue evidence="1">Whole body</tissue>
    </source>
</reference>
<organism evidence="1 2">
    <name type="scientific">Dufourea novaeangliae</name>
    <name type="common">Sweat bee</name>
    <dbReference type="NCBI Taxonomy" id="178035"/>
    <lineage>
        <taxon>Eukaryota</taxon>
        <taxon>Metazoa</taxon>
        <taxon>Ecdysozoa</taxon>
        <taxon>Arthropoda</taxon>
        <taxon>Hexapoda</taxon>
        <taxon>Insecta</taxon>
        <taxon>Pterygota</taxon>
        <taxon>Neoptera</taxon>
        <taxon>Endopterygota</taxon>
        <taxon>Hymenoptera</taxon>
        <taxon>Apocrita</taxon>
        <taxon>Aculeata</taxon>
        <taxon>Apoidea</taxon>
        <taxon>Anthophila</taxon>
        <taxon>Halictidae</taxon>
        <taxon>Rophitinae</taxon>
        <taxon>Dufourea</taxon>
    </lineage>
</organism>
<evidence type="ECO:0000313" key="1">
    <source>
        <dbReference type="EMBL" id="KZC10607.1"/>
    </source>
</evidence>